<dbReference type="SUPFAM" id="SSF53639">
    <property type="entry name" value="AraD/HMP-PK domain-like"/>
    <property type="match status" value="1"/>
</dbReference>
<evidence type="ECO:0000259" key="6">
    <source>
        <dbReference type="SMART" id="SM01007"/>
    </source>
</evidence>
<comment type="caution">
    <text evidence="7">The sequence shown here is derived from an EMBL/GenBank/DDBJ whole genome shotgun (WGS) entry which is preliminary data.</text>
</comment>
<protein>
    <recommendedName>
        <fullName evidence="6">Class II aldolase/adducin N-terminal domain-containing protein</fullName>
    </recommendedName>
</protein>
<dbReference type="AlphaFoldDB" id="X1NNL6"/>
<sequence length="229" mass="25578">MHEELKQRVCQANIELQQQKLVIFTWGNVSGIDRQAGVVAIKPSGVVYEQLTAERIVLLDLDGNIIEGDLRASSDTPTHLELYRNFKEVGGICHTHSTFATMWAQACREIPCFGTTHADHFYGPVPVTDIMTAGEIQSNYELNTGRVIVRCFAGIDPMHRPAVLVANHGPFTWGKTPQEAVENAVVLEQVAFMAMGTININESQKDISRVLLDKHYLRKHGKDAYYGQE</sequence>
<dbReference type="GO" id="GO:0005829">
    <property type="term" value="C:cytosol"/>
    <property type="evidence" value="ECO:0007669"/>
    <property type="project" value="TreeGrafter"/>
</dbReference>
<keyword evidence="5" id="KW-0119">Carbohydrate metabolism</keyword>
<proteinExistence type="predicted"/>
<evidence type="ECO:0000256" key="5">
    <source>
        <dbReference type="ARBA" id="ARBA00023277"/>
    </source>
</evidence>
<dbReference type="InterPro" id="IPR036409">
    <property type="entry name" value="Aldolase_II/adducin_N_sf"/>
</dbReference>
<keyword evidence="3" id="KW-0862">Zinc</keyword>
<dbReference type="GO" id="GO:0016832">
    <property type="term" value="F:aldehyde-lyase activity"/>
    <property type="evidence" value="ECO:0007669"/>
    <property type="project" value="TreeGrafter"/>
</dbReference>
<evidence type="ECO:0000313" key="7">
    <source>
        <dbReference type="EMBL" id="GAI45602.1"/>
    </source>
</evidence>
<keyword evidence="2" id="KW-0479">Metal-binding</keyword>
<dbReference type="NCBIfam" id="NF006047">
    <property type="entry name" value="PRK08193.1"/>
    <property type="match status" value="1"/>
</dbReference>
<evidence type="ECO:0000256" key="4">
    <source>
        <dbReference type="ARBA" id="ARBA00023235"/>
    </source>
</evidence>
<gene>
    <name evidence="7" type="ORF">S06H3_45254</name>
</gene>
<comment type="cofactor">
    <cofactor evidence="1">
        <name>Zn(2+)</name>
        <dbReference type="ChEBI" id="CHEBI:29105"/>
    </cofactor>
</comment>
<evidence type="ECO:0000256" key="1">
    <source>
        <dbReference type="ARBA" id="ARBA00001947"/>
    </source>
</evidence>
<accession>X1NNL6</accession>
<keyword evidence="4" id="KW-0413">Isomerase</keyword>
<evidence type="ECO:0000256" key="2">
    <source>
        <dbReference type="ARBA" id="ARBA00022723"/>
    </source>
</evidence>
<reference evidence="7" key="1">
    <citation type="journal article" date="2014" name="Front. Microbiol.">
        <title>High frequency of phylogenetically diverse reductive dehalogenase-homologous genes in deep subseafloor sedimentary metagenomes.</title>
        <authorList>
            <person name="Kawai M."/>
            <person name="Futagami T."/>
            <person name="Toyoda A."/>
            <person name="Takaki Y."/>
            <person name="Nishi S."/>
            <person name="Hori S."/>
            <person name="Arai W."/>
            <person name="Tsubouchi T."/>
            <person name="Morono Y."/>
            <person name="Uchiyama I."/>
            <person name="Ito T."/>
            <person name="Fujiyama A."/>
            <person name="Inagaki F."/>
            <person name="Takami H."/>
        </authorList>
    </citation>
    <scope>NUCLEOTIDE SEQUENCE</scope>
    <source>
        <strain evidence="7">Expedition CK06-06</strain>
    </source>
</reference>
<dbReference type="PANTHER" id="PTHR22789:SF8">
    <property type="entry name" value="L-RIBULOSE-5-PHOSPHATE 4-EPIMERASE SGBE"/>
    <property type="match status" value="1"/>
</dbReference>
<dbReference type="NCBIfam" id="NF009003">
    <property type="entry name" value="PRK12348.1"/>
    <property type="match status" value="1"/>
</dbReference>
<dbReference type="FunFam" id="3.40.225.10:FF:000001">
    <property type="entry name" value="L-ribulose-5-phosphate 4-epimerase UlaF"/>
    <property type="match status" value="1"/>
</dbReference>
<dbReference type="InterPro" id="IPR001303">
    <property type="entry name" value="Aldolase_II/adducin_N"/>
</dbReference>
<dbReference type="PANTHER" id="PTHR22789">
    <property type="entry name" value="FUCULOSE PHOSPHATE ALDOLASE"/>
    <property type="match status" value="1"/>
</dbReference>
<name>X1NNL6_9ZZZZ</name>
<feature type="domain" description="Class II aldolase/adducin N-terminal" evidence="6">
    <location>
        <begin position="7"/>
        <end position="195"/>
    </location>
</feature>
<dbReference type="GO" id="GO:0019323">
    <property type="term" value="P:pentose catabolic process"/>
    <property type="evidence" value="ECO:0007669"/>
    <property type="project" value="TreeGrafter"/>
</dbReference>
<dbReference type="InterPro" id="IPR050197">
    <property type="entry name" value="Aldolase_class_II_sugar_metab"/>
</dbReference>
<dbReference type="GO" id="GO:0046872">
    <property type="term" value="F:metal ion binding"/>
    <property type="evidence" value="ECO:0007669"/>
    <property type="project" value="UniProtKB-KW"/>
</dbReference>
<evidence type="ECO:0000256" key="3">
    <source>
        <dbReference type="ARBA" id="ARBA00022833"/>
    </source>
</evidence>
<dbReference type="Gene3D" id="3.40.225.10">
    <property type="entry name" value="Class II aldolase/adducin N-terminal domain"/>
    <property type="match status" value="1"/>
</dbReference>
<dbReference type="EMBL" id="BARV01028235">
    <property type="protein sequence ID" value="GAI45602.1"/>
    <property type="molecule type" value="Genomic_DNA"/>
</dbReference>
<dbReference type="SMART" id="SM01007">
    <property type="entry name" value="Aldolase_II"/>
    <property type="match status" value="1"/>
</dbReference>
<dbReference type="GO" id="GO:0016853">
    <property type="term" value="F:isomerase activity"/>
    <property type="evidence" value="ECO:0007669"/>
    <property type="project" value="UniProtKB-KW"/>
</dbReference>
<dbReference type="Pfam" id="PF00596">
    <property type="entry name" value="Aldolase_II"/>
    <property type="match status" value="1"/>
</dbReference>
<organism evidence="7">
    <name type="scientific">marine sediment metagenome</name>
    <dbReference type="NCBI Taxonomy" id="412755"/>
    <lineage>
        <taxon>unclassified sequences</taxon>
        <taxon>metagenomes</taxon>
        <taxon>ecological metagenomes</taxon>
    </lineage>
</organism>